<protein>
    <recommendedName>
        <fullName evidence="2">RING-type domain-containing protein</fullName>
    </recommendedName>
</protein>
<organism evidence="3 4">
    <name type="scientific">Ceratodon purpureus</name>
    <name type="common">Fire moss</name>
    <name type="synonym">Dicranum purpureum</name>
    <dbReference type="NCBI Taxonomy" id="3225"/>
    <lineage>
        <taxon>Eukaryota</taxon>
        <taxon>Viridiplantae</taxon>
        <taxon>Streptophyta</taxon>
        <taxon>Embryophyta</taxon>
        <taxon>Bryophyta</taxon>
        <taxon>Bryophytina</taxon>
        <taxon>Bryopsida</taxon>
        <taxon>Dicranidae</taxon>
        <taxon>Pseudoditrichales</taxon>
        <taxon>Ditrichaceae</taxon>
        <taxon>Ceratodon</taxon>
    </lineage>
</organism>
<evidence type="ECO:0000313" key="4">
    <source>
        <dbReference type="Proteomes" id="UP000822688"/>
    </source>
</evidence>
<gene>
    <name evidence="3" type="ORF">KC19_8G009600</name>
</gene>
<keyword evidence="1" id="KW-0863">Zinc-finger</keyword>
<dbReference type="Gene3D" id="3.30.40.10">
    <property type="entry name" value="Zinc/RING finger domain, C3HC4 (zinc finger)"/>
    <property type="match status" value="1"/>
</dbReference>
<keyword evidence="1" id="KW-0479">Metal-binding</keyword>
<accession>A0A8T0GYI1</accession>
<reference evidence="3" key="1">
    <citation type="submission" date="2020-06" db="EMBL/GenBank/DDBJ databases">
        <title>WGS assembly of Ceratodon purpureus strain R40.</title>
        <authorList>
            <person name="Carey S.B."/>
            <person name="Jenkins J."/>
            <person name="Shu S."/>
            <person name="Lovell J.T."/>
            <person name="Sreedasyam A."/>
            <person name="Maumus F."/>
            <person name="Tiley G.P."/>
            <person name="Fernandez-Pozo N."/>
            <person name="Barry K."/>
            <person name="Chen C."/>
            <person name="Wang M."/>
            <person name="Lipzen A."/>
            <person name="Daum C."/>
            <person name="Saski C.A."/>
            <person name="Payton A.C."/>
            <person name="Mcbreen J.C."/>
            <person name="Conrad R.E."/>
            <person name="Kollar L.M."/>
            <person name="Olsson S."/>
            <person name="Huttunen S."/>
            <person name="Landis J.B."/>
            <person name="Wickett N.J."/>
            <person name="Johnson M.G."/>
            <person name="Rensing S.A."/>
            <person name="Grimwood J."/>
            <person name="Schmutz J."/>
            <person name="Mcdaniel S.F."/>
        </authorList>
    </citation>
    <scope>NUCLEOTIDE SEQUENCE</scope>
    <source>
        <strain evidence="3">R40</strain>
    </source>
</reference>
<feature type="domain" description="RING-type" evidence="2">
    <location>
        <begin position="404"/>
        <end position="446"/>
    </location>
</feature>
<keyword evidence="1" id="KW-0862">Zinc</keyword>
<dbReference type="InterPro" id="IPR013083">
    <property type="entry name" value="Znf_RING/FYVE/PHD"/>
</dbReference>
<dbReference type="AlphaFoldDB" id="A0A8T0GYI1"/>
<comment type="caution">
    <text evidence="3">The sequence shown here is derived from an EMBL/GenBank/DDBJ whole genome shotgun (WGS) entry which is preliminary data.</text>
</comment>
<dbReference type="EMBL" id="CM026429">
    <property type="protein sequence ID" value="KAG0563174.1"/>
    <property type="molecule type" value="Genomic_DNA"/>
</dbReference>
<proteinExistence type="predicted"/>
<dbReference type="OrthoDB" id="5876665at2759"/>
<dbReference type="InterPro" id="IPR001841">
    <property type="entry name" value="Znf_RING"/>
</dbReference>
<dbReference type="Proteomes" id="UP000822688">
    <property type="component" value="Chromosome 8"/>
</dbReference>
<dbReference type="SMART" id="SM00184">
    <property type="entry name" value="RING"/>
    <property type="match status" value="1"/>
</dbReference>
<evidence type="ECO:0000256" key="1">
    <source>
        <dbReference type="PROSITE-ProRule" id="PRU00175"/>
    </source>
</evidence>
<dbReference type="Pfam" id="PF13920">
    <property type="entry name" value="zf-C3HC4_3"/>
    <property type="match status" value="1"/>
</dbReference>
<dbReference type="PROSITE" id="PS50089">
    <property type="entry name" value="ZF_RING_2"/>
    <property type="match status" value="1"/>
</dbReference>
<dbReference type="SUPFAM" id="SSF57850">
    <property type="entry name" value="RING/U-box"/>
    <property type="match status" value="1"/>
</dbReference>
<dbReference type="GO" id="GO:0008270">
    <property type="term" value="F:zinc ion binding"/>
    <property type="evidence" value="ECO:0007669"/>
    <property type="project" value="UniProtKB-KW"/>
</dbReference>
<sequence>MGVGLEPNVAIANSTKLELSDVLELEDRLVSTWVKYCLTFVTKKKKGVVLKEKDFLALIKCSHDYSIYASPDQMIAAMLDELDASAYSAGFLERVLEWLESRQADSAIYGSRIFFILRKLLTIDKERTWEKRFLILMKKHSAGLRKKDLVDCLCEVSDHYTSHHGIEPVKDTHLQPSDQQAKLLQACFSADMTSCISTDMGDVLEDLKEYFEKKAETWKSQELDLYATTSSELATTLAIDFPMTRHETAKKCLDRLVLAKSFSIKFNVDVSETSMAPNVMAAELQLLEALKEESFVHCNVIRQVEDLGQKHAKGYDALRQKQHRSLKKYLEVCRKEKEDVIWEALYQKAKVLAGMKRASLGTDEDILKRLLQKSQDALQKSQDALREVVGKHRESLERVPNSSCVVCFNKFSRKRKRACLEPCGHSSACIDCTTQEWKRTKKCPMCVTDILKPIPIPFKLFF</sequence>
<dbReference type="EMBL" id="CM026429">
    <property type="protein sequence ID" value="KAG0563175.1"/>
    <property type="molecule type" value="Genomic_DNA"/>
</dbReference>
<evidence type="ECO:0000259" key="2">
    <source>
        <dbReference type="PROSITE" id="PS50089"/>
    </source>
</evidence>
<name>A0A8T0GYI1_CERPU</name>
<evidence type="ECO:0000313" key="3">
    <source>
        <dbReference type="EMBL" id="KAG0563174.1"/>
    </source>
</evidence>
<keyword evidence="4" id="KW-1185">Reference proteome</keyword>